<feature type="transmembrane region" description="Helical" evidence="1">
    <location>
        <begin position="85"/>
        <end position="104"/>
    </location>
</feature>
<feature type="transmembrane region" description="Helical" evidence="1">
    <location>
        <begin position="58"/>
        <end position="79"/>
    </location>
</feature>
<feature type="transmembrane region" description="Helical" evidence="1">
    <location>
        <begin position="233"/>
        <end position="255"/>
    </location>
</feature>
<protein>
    <submittedName>
        <fullName evidence="2">Cycloeucalenol cycloisomerase</fullName>
    </submittedName>
</protein>
<gene>
    <name evidence="2" type="ORF">HKI87_10g64480</name>
</gene>
<name>A0AAX4PGI0_9CHLO</name>
<feature type="transmembrane region" description="Helical" evidence="1">
    <location>
        <begin position="275"/>
        <end position="296"/>
    </location>
</feature>
<dbReference type="PANTHER" id="PTHR35136">
    <property type="entry name" value="CYCLOEUCALENOL CYCLOISOMERASE"/>
    <property type="match status" value="1"/>
</dbReference>
<dbReference type="InterPro" id="IPR020532">
    <property type="entry name" value="Cycloeucalenol_cycloisomerase"/>
</dbReference>
<dbReference type="EMBL" id="CP151510">
    <property type="protein sequence ID" value="WZN64891.1"/>
    <property type="molecule type" value="Genomic_DNA"/>
</dbReference>
<evidence type="ECO:0000313" key="2">
    <source>
        <dbReference type="EMBL" id="WZN64891.1"/>
    </source>
</evidence>
<accession>A0AAX4PGI0</accession>
<dbReference type="PANTHER" id="PTHR35136:SF1">
    <property type="entry name" value="CYCLOEUCALENOL CYCLOISOMERASE"/>
    <property type="match status" value="1"/>
</dbReference>
<keyword evidence="1" id="KW-0812">Transmembrane</keyword>
<evidence type="ECO:0000256" key="1">
    <source>
        <dbReference type="SAM" id="Phobius"/>
    </source>
</evidence>
<dbReference type="AlphaFoldDB" id="A0AAX4PGI0"/>
<sequence length="304" mass="34820">MAFEEMDDATTFRMMAAIFATMGSALLLSSRLLTRTKRRAKRPAGVASNVSKREGERWSLGLAALWISAVVVVIVTQAYEWWGSSGYMAIGLFCALPYVSLPYLMPSAQESEIPWRERYITKANVWVAIFSFIGNYWYTHYFYRVLKAKYTFEAYRLNDVPLCLYLMTHAYFMFYHALSNWVIRLIRDTYKEDACRRVFEWATIVAMSYATAFGEALTICAFPYYSFEDRNQAYVLGSAFYGIYFLVSYPAFFALDEAKTGGKQPRGGHTMMETVCSSLASGMAVLCLLDFVRLWLGVELFAPY</sequence>
<proteinExistence type="predicted"/>
<keyword evidence="1" id="KW-0472">Membrane</keyword>
<evidence type="ECO:0000313" key="3">
    <source>
        <dbReference type="Proteomes" id="UP001472866"/>
    </source>
</evidence>
<dbReference type="Proteomes" id="UP001472866">
    <property type="component" value="Chromosome 10"/>
</dbReference>
<feature type="transmembrane region" description="Helical" evidence="1">
    <location>
        <begin position="12"/>
        <end position="33"/>
    </location>
</feature>
<feature type="transmembrane region" description="Helical" evidence="1">
    <location>
        <begin position="204"/>
        <end position="227"/>
    </location>
</feature>
<keyword evidence="1" id="KW-1133">Transmembrane helix</keyword>
<feature type="transmembrane region" description="Helical" evidence="1">
    <location>
        <begin position="125"/>
        <end position="143"/>
    </location>
</feature>
<keyword evidence="3" id="KW-1185">Reference proteome</keyword>
<organism evidence="2 3">
    <name type="scientific">Chloropicon roscoffensis</name>
    <dbReference type="NCBI Taxonomy" id="1461544"/>
    <lineage>
        <taxon>Eukaryota</taxon>
        <taxon>Viridiplantae</taxon>
        <taxon>Chlorophyta</taxon>
        <taxon>Chloropicophyceae</taxon>
        <taxon>Chloropicales</taxon>
        <taxon>Chloropicaceae</taxon>
        <taxon>Chloropicon</taxon>
    </lineage>
</organism>
<reference evidence="2 3" key="1">
    <citation type="submission" date="2024-03" db="EMBL/GenBank/DDBJ databases">
        <title>Complete genome sequence of the green alga Chloropicon roscoffensis RCC1871.</title>
        <authorList>
            <person name="Lemieux C."/>
            <person name="Pombert J.-F."/>
            <person name="Otis C."/>
            <person name="Turmel M."/>
        </authorList>
    </citation>
    <scope>NUCLEOTIDE SEQUENCE [LARGE SCALE GENOMIC DNA]</scope>
    <source>
        <strain evidence="2 3">RCC1871</strain>
    </source>
</reference>
<feature type="transmembrane region" description="Helical" evidence="1">
    <location>
        <begin position="163"/>
        <end position="183"/>
    </location>
</feature>
<dbReference type="GO" id="GO:0047793">
    <property type="term" value="F:cycloeucalenol cycloisomerase activity"/>
    <property type="evidence" value="ECO:0007669"/>
    <property type="project" value="InterPro"/>
</dbReference>